<dbReference type="Proteomes" id="UP001597283">
    <property type="component" value="Unassembled WGS sequence"/>
</dbReference>
<name>A0ABW4NGK6_9SPHN</name>
<keyword evidence="4" id="KW-1185">Reference proteome</keyword>
<dbReference type="InterPro" id="IPR018392">
    <property type="entry name" value="LysM"/>
</dbReference>
<dbReference type="CDD" id="cd12797">
    <property type="entry name" value="M23_peptidase"/>
    <property type="match status" value="1"/>
</dbReference>
<dbReference type="SUPFAM" id="SSF54106">
    <property type="entry name" value="LysM domain"/>
    <property type="match status" value="1"/>
</dbReference>
<dbReference type="InterPro" id="IPR011055">
    <property type="entry name" value="Dup_hybrid_motif"/>
</dbReference>
<dbReference type="InterPro" id="IPR036779">
    <property type="entry name" value="LysM_dom_sf"/>
</dbReference>
<dbReference type="EMBL" id="JBHUFC010000006">
    <property type="protein sequence ID" value="MFD1788903.1"/>
    <property type="molecule type" value="Genomic_DNA"/>
</dbReference>
<proteinExistence type="predicted"/>
<comment type="caution">
    <text evidence="3">The sequence shown here is derived from an EMBL/GenBank/DDBJ whole genome shotgun (WGS) entry which is preliminary data.</text>
</comment>
<dbReference type="SMART" id="SM00257">
    <property type="entry name" value="LysM"/>
    <property type="match status" value="2"/>
</dbReference>
<evidence type="ECO:0000256" key="1">
    <source>
        <dbReference type="SAM" id="MobiDB-lite"/>
    </source>
</evidence>
<dbReference type="Pfam" id="PF01551">
    <property type="entry name" value="Peptidase_M23"/>
    <property type="match status" value="1"/>
</dbReference>
<dbReference type="Pfam" id="PF01476">
    <property type="entry name" value="LysM"/>
    <property type="match status" value="2"/>
</dbReference>
<dbReference type="PROSITE" id="PS51782">
    <property type="entry name" value="LYSM"/>
    <property type="match status" value="2"/>
</dbReference>
<gene>
    <name evidence="3" type="ORF">ACFSC3_15160</name>
</gene>
<feature type="domain" description="LysM" evidence="2">
    <location>
        <begin position="131"/>
        <end position="175"/>
    </location>
</feature>
<dbReference type="SUPFAM" id="SSF51261">
    <property type="entry name" value="Duplicated hybrid motif"/>
    <property type="match status" value="1"/>
</dbReference>
<dbReference type="PANTHER" id="PTHR21666">
    <property type="entry name" value="PEPTIDASE-RELATED"/>
    <property type="match status" value="1"/>
</dbReference>
<dbReference type="InterPro" id="IPR016047">
    <property type="entry name" value="M23ase_b-sheet_dom"/>
</dbReference>
<accession>A0ABW4NGK6</accession>
<evidence type="ECO:0000313" key="3">
    <source>
        <dbReference type="EMBL" id="MFD1788903.1"/>
    </source>
</evidence>
<feature type="region of interest" description="Disordered" evidence="1">
    <location>
        <begin position="24"/>
        <end position="43"/>
    </location>
</feature>
<protein>
    <submittedName>
        <fullName evidence="3">Peptidoglycan DD-metalloendopeptidase family protein</fullName>
    </submittedName>
</protein>
<dbReference type="PROSITE" id="PS51257">
    <property type="entry name" value="PROKAR_LIPOPROTEIN"/>
    <property type="match status" value="1"/>
</dbReference>
<dbReference type="RefSeq" id="WP_380941275.1">
    <property type="nucleotide sequence ID" value="NZ_JBHUFC010000006.1"/>
</dbReference>
<evidence type="ECO:0000313" key="4">
    <source>
        <dbReference type="Proteomes" id="UP001597283"/>
    </source>
</evidence>
<evidence type="ECO:0000259" key="2">
    <source>
        <dbReference type="PROSITE" id="PS51782"/>
    </source>
</evidence>
<dbReference type="PANTHER" id="PTHR21666:SF270">
    <property type="entry name" value="MUREIN HYDROLASE ACTIVATOR ENVC"/>
    <property type="match status" value="1"/>
</dbReference>
<sequence>MRAGLILTTLGGCTLTACIPSMGGPRYDQPLPPPPAARPQRLPERERDYPRQTLDDGVVAPAAPPPAWKAQPVVPDAQTVPSATYEVRPGDTLRRIAERTGAGSEAIARANGLAPPFVIAAGQRLIIPGGRYHLVRAGQTGIAIARAYGVDWSRIVTDNQLDEPYILRVGQRVLIPGGSPAERPVTAAERAAAFKLDIDDLVTGSEPALARNQRPVRPTTTPRRPVPTVAQVVPPTSAPGRFVWPVRGAIVSRFGPGRSGERNNGIKIAVPIGTPVLAAADGVVAYAGSDVAAFGGLVILKHGTGLTTVYGHASQLLVTRGQAVKKGQRIALSGNTGFADRPELHFEVRNGRTPVNPSSYLPSS</sequence>
<dbReference type="Gene3D" id="3.10.350.10">
    <property type="entry name" value="LysM domain"/>
    <property type="match status" value="2"/>
</dbReference>
<organism evidence="3 4">
    <name type="scientific">Sphingomonas floccifaciens</name>
    <dbReference type="NCBI Taxonomy" id="1844115"/>
    <lineage>
        <taxon>Bacteria</taxon>
        <taxon>Pseudomonadati</taxon>
        <taxon>Pseudomonadota</taxon>
        <taxon>Alphaproteobacteria</taxon>
        <taxon>Sphingomonadales</taxon>
        <taxon>Sphingomonadaceae</taxon>
        <taxon>Sphingomonas</taxon>
    </lineage>
</organism>
<dbReference type="InterPro" id="IPR050570">
    <property type="entry name" value="Cell_wall_metabolism_enzyme"/>
</dbReference>
<dbReference type="Gene3D" id="2.70.70.10">
    <property type="entry name" value="Glucose Permease (Domain IIA)"/>
    <property type="match status" value="1"/>
</dbReference>
<reference evidence="4" key="1">
    <citation type="journal article" date="2019" name="Int. J. Syst. Evol. Microbiol.">
        <title>The Global Catalogue of Microorganisms (GCM) 10K type strain sequencing project: providing services to taxonomists for standard genome sequencing and annotation.</title>
        <authorList>
            <consortium name="The Broad Institute Genomics Platform"/>
            <consortium name="The Broad Institute Genome Sequencing Center for Infectious Disease"/>
            <person name="Wu L."/>
            <person name="Ma J."/>
        </authorList>
    </citation>
    <scope>NUCLEOTIDE SEQUENCE [LARGE SCALE GENOMIC DNA]</scope>
    <source>
        <strain evidence="4">Q85</strain>
    </source>
</reference>
<feature type="domain" description="LysM" evidence="2">
    <location>
        <begin position="83"/>
        <end position="127"/>
    </location>
</feature>
<dbReference type="CDD" id="cd00118">
    <property type="entry name" value="LysM"/>
    <property type="match status" value="2"/>
</dbReference>